<dbReference type="AlphaFoldDB" id="A0AAJ0DLG3"/>
<reference evidence="1" key="1">
    <citation type="submission" date="2016-11" db="EMBL/GenBank/DDBJ databases">
        <title>The genome sequence of Colletotrichum cuscutae.</title>
        <authorList>
            <person name="Baroncelli R."/>
        </authorList>
    </citation>
    <scope>NUCLEOTIDE SEQUENCE</scope>
    <source>
        <strain evidence="1">IMI 304802</strain>
    </source>
</reference>
<accession>A0AAJ0DLG3</accession>
<organism evidence="1 2">
    <name type="scientific">Colletotrichum cuscutae</name>
    <dbReference type="NCBI Taxonomy" id="1209917"/>
    <lineage>
        <taxon>Eukaryota</taxon>
        <taxon>Fungi</taxon>
        <taxon>Dikarya</taxon>
        <taxon>Ascomycota</taxon>
        <taxon>Pezizomycotina</taxon>
        <taxon>Sordariomycetes</taxon>
        <taxon>Hypocreomycetidae</taxon>
        <taxon>Glomerellales</taxon>
        <taxon>Glomerellaceae</taxon>
        <taxon>Colletotrichum</taxon>
        <taxon>Colletotrichum acutatum species complex</taxon>
    </lineage>
</organism>
<proteinExistence type="predicted"/>
<evidence type="ECO:0000313" key="1">
    <source>
        <dbReference type="EMBL" id="KAK1490731.1"/>
    </source>
</evidence>
<keyword evidence="2" id="KW-1185">Reference proteome</keyword>
<name>A0AAJ0DLG3_9PEZI</name>
<dbReference type="EMBL" id="MPDP01000039">
    <property type="protein sequence ID" value="KAK1490731.1"/>
    <property type="molecule type" value="Genomic_DNA"/>
</dbReference>
<gene>
    <name evidence="1" type="ORF">CCUS01_14388</name>
</gene>
<evidence type="ECO:0000313" key="2">
    <source>
        <dbReference type="Proteomes" id="UP001239213"/>
    </source>
</evidence>
<protein>
    <submittedName>
        <fullName evidence="1">Uncharacterized protein</fullName>
    </submittedName>
</protein>
<comment type="caution">
    <text evidence="1">The sequence shown here is derived from an EMBL/GenBank/DDBJ whole genome shotgun (WGS) entry which is preliminary data.</text>
</comment>
<dbReference type="Proteomes" id="UP001239213">
    <property type="component" value="Unassembled WGS sequence"/>
</dbReference>
<sequence length="77" mass="8510">MPLGGHSTALASVTTALGVNSDAYMGRSQLLFLPKACYDVVLLYCTHPIPHFPVGNYALRRPWFCDSLICLPRLVFL</sequence>